<dbReference type="InterPro" id="IPR054834">
    <property type="entry name" value="SAMP1_3"/>
</dbReference>
<dbReference type="InterPro" id="IPR012675">
    <property type="entry name" value="Beta-grasp_dom_sf"/>
</dbReference>
<dbReference type="PANTHER" id="PTHR38031:SF1">
    <property type="entry name" value="SULFUR CARRIER PROTEIN CYSO"/>
    <property type="match status" value="1"/>
</dbReference>
<sequence>MSEITILAFAGFREKFGEKNTVTAPKGATVLSVLRTFTETIPAARNELFDGGNLRGHVILMYNRERIDADDAEEIAVSDGDEIVLYPPVSGG</sequence>
<dbReference type="Gene3D" id="3.10.20.30">
    <property type="match status" value="1"/>
</dbReference>
<dbReference type="InterPro" id="IPR003749">
    <property type="entry name" value="ThiS/MoaD-like"/>
</dbReference>
<accession>A0ABT4IIK9</accession>
<reference evidence="1" key="1">
    <citation type="submission" date="2022-12" db="EMBL/GenBank/DDBJ databases">
        <title>Isolation and characterisation of novel Methanocorpusculum spp. from native Australian herbivores indicates the genus is ancestrally host-associated.</title>
        <authorList>
            <person name="Volmer J.G."/>
            <person name="Soo R.M."/>
            <person name="Evans P.N."/>
            <person name="Hoedt E.C."/>
            <person name="Astorga Alsina A.L."/>
            <person name="Woodcroft B.J."/>
            <person name="Tyson G.W."/>
            <person name="Hugenholtz P."/>
            <person name="Morrison M."/>
        </authorList>
    </citation>
    <scope>NUCLEOTIDE SEQUENCE</scope>
    <source>
        <strain evidence="1">MG</strain>
    </source>
</reference>
<dbReference type="EMBL" id="JAPTGB010000031">
    <property type="protein sequence ID" value="MCZ0861576.1"/>
    <property type="molecule type" value="Genomic_DNA"/>
</dbReference>
<keyword evidence="2" id="KW-1185">Reference proteome</keyword>
<proteinExistence type="predicted"/>
<dbReference type="RefSeq" id="WP_268925768.1">
    <property type="nucleotide sequence ID" value="NZ_JAPTGB010000031.1"/>
</dbReference>
<evidence type="ECO:0000313" key="1">
    <source>
        <dbReference type="EMBL" id="MCZ0861576.1"/>
    </source>
</evidence>
<dbReference type="InterPro" id="IPR052045">
    <property type="entry name" value="Sulfur_Carrier/Prot_Modifier"/>
</dbReference>
<dbReference type="NCBIfam" id="NF041918">
    <property type="entry name" value="SAMP1"/>
    <property type="match status" value="1"/>
</dbReference>
<evidence type="ECO:0000313" key="2">
    <source>
        <dbReference type="Proteomes" id="UP001141422"/>
    </source>
</evidence>
<dbReference type="SUPFAM" id="SSF54285">
    <property type="entry name" value="MoaD/ThiS"/>
    <property type="match status" value="1"/>
</dbReference>
<dbReference type="CDD" id="cd17040">
    <property type="entry name" value="Ubl_MoaD_like"/>
    <property type="match status" value="1"/>
</dbReference>
<name>A0ABT4IIK9_9EURY</name>
<dbReference type="Pfam" id="PF02597">
    <property type="entry name" value="ThiS"/>
    <property type="match status" value="1"/>
</dbReference>
<dbReference type="PANTHER" id="PTHR38031">
    <property type="entry name" value="SULFUR CARRIER PROTEIN SLR0821-RELATED"/>
    <property type="match status" value="1"/>
</dbReference>
<gene>
    <name evidence="1" type="ORF">O0S10_10160</name>
</gene>
<dbReference type="Proteomes" id="UP001141422">
    <property type="component" value="Unassembled WGS sequence"/>
</dbReference>
<organism evidence="1 2">
    <name type="scientific">Methanocorpusculum petauri</name>
    <dbReference type="NCBI Taxonomy" id="3002863"/>
    <lineage>
        <taxon>Archaea</taxon>
        <taxon>Methanobacteriati</taxon>
        <taxon>Methanobacteriota</taxon>
        <taxon>Stenosarchaea group</taxon>
        <taxon>Methanomicrobia</taxon>
        <taxon>Methanomicrobiales</taxon>
        <taxon>Methanocorpusculaceae</taxon>
        <taxon>Methanocorpusculum</taxon>
    </lineage>
</organism>
<protein>
    <submittedName>
        <fullName evidence="1">MoaD/ThiS family protein</fullName>
    </submittedName>
</protein>
<comment type="caution">
    <text evidence="1">The sequence shown here is derived from an EMBL/GenBank/DDBJ whole genome shotgun (WGS) entry which is preliminary data.</text>
</comment>
<dbReference type="InterPro" id="IPR016155">
    <property type="entry name" value="Mopterin_synth/thiamin_S_b"/>
</dbReference>